<evidence type="ECO:0000313" key="6">
    <source>
        <dbReference type="Proteomes" id="UP000274601"/>
    </source>
</evidence>
<feature type="region of interest" description="Disordered" evidence="4">
    <location>
        <begin position="125"/>
        <end position="147"/>
    </location>
</feature>
<dbReference type="InterPro" id="IPR011047">
    <property type="entry name" value="Quinoprotein_ADH-like_sf"/>
</dbReference>
<dbReference type="EMBL" id="RBWU01000001">
    <property type="protein sequence ID" value="RKS79371.1"/>
    <property type="molecule type" value="Genomic_DNA"/>
</dbReference>
<dbReference type="PROSITE" id="PS50082">
    <property type="entry name" value="WD_REPEATS_2"/>
    <property type="match status" value="5"/>
</dbReference>
<dbReference type="Pfam" id="PF00400">
    <property type="entry name" value="WD40"/>
    <property type="match status" value="6"/>
</dbReference>
<dbReference type="RefSeq" id="WP_170180499.1">
    <property type="nucleotide sequence ID" value="NZ_RBWU01000001.1"/>
</dbReference>
<sequence length="397" mass="40425">MIIAGGAAALLVVVVLTAVVARALGPHRYLGPLKPLDGAVSAVAFSPDGKLVATALAVGTDAGQIKLWDAETGRPQSRKSSDSQGRIDVPAQVMSLAFSSDSDTLAAGLANGSAHVWSLEAGGSQVIGTPSSPPTPTYPADPYPTDPLPYPSIPLPTPSLPLPFPSGLIPTDLEPGFKRSSHGPSKAPAPLPTRAPEGSAFVAFVGDGERLAVAAGEKVEVYEVAGGTPRQSLDSSGTQVRSVAVSDNAKLLAAGRADGSVQVWDLASGRATLTLKGHLDDVGAVAFHPTKELLASGSADGTTRLWQLPAGTETAMLTGHDQEVRSLAFSPNGKTLVTGGSKSPVRLWDVGRRTAAARFDGHAQGVTSVAYSPDGRTVIAGGTTADAWLSDVSSLPS</sequence>
<feature type="repeat" description="WD" evidence="3">
    <location>
        <begin position="275"/>
        <end position="316"/>
    </location>
</feature>
<keyword evidence="2" id="KW-0677">Repeat</keyword>
<proteinExistence type="predicted"/>
<dbReference type="AlphaFoldDB" id="A0A495QYU8"/>
<evidence type="ECO:0000256" key="2">
    <source>
        <dbReference type="ARBA" id="ARBA00022737"/>
    </source>
</evidence>
<dbReference type="SUPFAM" id="SSF50998">
    <property type="entry name" value="Quinoprotein alcohol dehydrogenase-like"/>
    <property type="match status" value="1"/>
</dbReference>
<organism evidence="5 6">
    <name type="scientific">Actinomadura pelletieri DSM 43383</name>
    <dbReference type="NCBI Taxonomy" id="1120940"/>
    <lineage>
        <taxon>Bacteria</taxon>
        <taxon>Bacillati</taxon>
        <taxon>Actinomycetota</taxon>
        <taxon>Actinomycetes</taxon>
        <taxon>Streptosporangiales</taxon>
        <taxon>Thermomonosporaceae</taxon>
        <taxon>Actinomadura</taxon>
    </lineage>
</organism>
<dbReference type="SMART" id="SM00320">
    <property type="entry name" value="WD40"/>
    <property type="match status" value="6"/>
</dbReference>
<name>A0A495QYU8_9ACTN</name>
<dbReference type="PANTHER" id="PTHR19879:SF9">
    <property type="entry name" value="TRANSCRIPTION INITIATION FACTOR TFIID SUBUNIT 5"/>
    <property type="match status" value="1"/>
</dbReference>
<feature type="repeat" description="WD" evidence="3">
    <location>
        <begin position="233"/>
        <end position="274"/>
    </location>
</feature>
<feature type="repeat" description="WD" evidence="3">
    <location>
        <begin position="359"/>
        <end position="397"/>
    </location>
</feature>
<feature type="region of interest" description="Disordered" evidence="4">
    <location>
        <begin position="166"/>
        <end position="194"/>
    </location>
</feature>
<dbReference type="PANTHER" id="PTHR19879">
    <property type="entry name" value="TRANSCRIPTION INITIATION FACTOR TFIID"/>
    <property type="match status" value="1"/>
</dbReference>
<dbReference type="InterPro" id="IPR019775">
    <property type="entry name" value="WD40_repeat_CS"/>
</dbReference>
<protein>
    <submittedName>
        <fullName evidence="5">WD40 repeat protein</fullName>
    </submittedName>
</protein>
<dbReference type="InterPro" id="IPR020472">
    <property type="entry name" value="WD40_PAC1"/>
</dbReference>
<dbReference type="Gene3D" id="2.130.10.10">
    <property type="entry name" value="YVTN repeat-like/Quinoprotein amine dehydrogenase"/>
    <property type="match status" value="2"/>
</dbReference>
<reference evidence="5 6" key="1">
    <citation type="submission" date="2018-10" db="EMBL/GenBank/DDBJ databases">
        <title>Genomic Encyclopedia of Archaeal and Bacterial Type Strains, Phase II (KMG-II): from individual species to whole genera.</title>
        <authorList>
            <person name="Goeker M."/>
        </authorList>
    </citation>
    <scope>NUCLEOTIDE SEQUENCE [LARGE SCALE GENOMIC DNA]</scope>
    <source>
        <strain evidence="5 6">DSM 43383</strain>
    </source>
</reference>
<dbReference type="PROSITE" id="PS00678">
    <property type="entry name" value="WD_REPEATS_1"/>
    <property type="match status" value="1"/>
</dbReference>
<dbReference type="InterPro" id="IPR015943">
    <property type="entry name" value="WD40/YVTN_repeat-like_dom_sf"/>
</dbReference>
<dbReference type="InterPro" id="IPR001680">
    <property type="entry name" value="WD40_rpt"/>
</dbReference>
<dbReference type="PROSITE" id="PS50294">
    <property type="entry name" value="WD_REPEATS_REGION"/>
    <property type="match status" value="4"/>
</dbReference>
<feature type="repeat" description="WD" evidence="3">
    <location>
        <begin position="317"/>
        <end position="358"/>
    </location>
</feature>
<evidence type="ECO:0000256" key="1">
    <source>
        <dbReference type="ARBA" id="ARBA00022574"/>
    </source>
</evidence>
<keyword evidence="6" id="KW-1185">Reference proteome</keyword>
<keyword evidence="1 3" id="KW-0853">WD repeat</keyword>
<evidence type="ECO:0000256" key="4">
    <source>
        <dbReference type="SAM" id="MobiDB-lite"/>
    </source>
</evidence>
<feature type="compositionally biased region" description="Pro residues" evidence="4">
    <location>
        <begin position="131"/>
        <end position="147"/>
    </location>
</feature>
<accession>A0A495QYU8</accession>
<feature type="repeat" description="WD" evidence="3">
    <location>
        <begin position="33"/>
        <end position="78"/>
    </location>
</feature>
<evidence type="ECO:0000256" key="3">
    <source>
        <dbReference type="PROSITE-ProRule" id="PRU00221"/>
    </source>
</evidence>
<dbReference type="Proteomes" id="UP000274601">
    <property type="component" value="Unassembled WGS sequence"/>
</dbReference>
<comment type="caution">
    <text evidence="5">The sequence shown here is derived from an EMBL/GenBank/DDBJ whole genome shotgun (WGS) entry which is preliminary data.</text>
</comment>
<gene>
    <name evidence="5" type="ORF">BZB76_0834</name>
</gene>
<dbReference type="CDD" id="cd00200">
    <property type="entry name" value="WD40"/>
    <property type="match status" value="1"/>
</dbReference>
<evidence type="ECO:0000313" key="5">
    <source>
        <dbReference type="EMBL" id="RKS79371.1"/>
    </source>
</evidence>
<dbReference type="PRINTS" id="PR00320">
    <property type="entry name" value="GPROTEINBRPT"/>
</dbReference>